<evidence type="ECO:0000256" key="7">
    <source>
        <dbReference type="ARBA" id="ARBA00023004"/>
    </source>
</evidence>
<reference evidence="11" key="1">
    <citation type="journal article" date="2019" name="Int. J. Syst. Evol. Microbiol.">
        <title>The Global Catalogue of Microorganisms (GCM) 10K type strain sequencing project: providing services to taxonomists for standard genome sequencing and annotation.</title>
        <authorList>
            <consortium name="The Broad Institute Genomics Platform"/>
            <consortium name="The Broad Institute Genome Sequencing Center for Infectious Disease"/>
            <person name="Wu L."/>
            <person name="Ma J."/>
        </authorList>
    </citation>
    <scope>NUCLEOTIDE SEQUENCE [LARGE SCALE GENOMIC DNA]</scope>
    <source>
        <strain evidence="11">KCTC 62192</strain>
    </source>
</reference>
<keyword evidence="2" id="KW-0813">Transport</keyword>
<dbReference type="EMBL" id="JBHRSK010000004">
    <property type="protein sequence ID" value="MFC2968099.1"/>
    <property type="molecule type" value="Genomic_DNA"/>
</dbReference>
<dbReference type="RefSeq" id="WP_377832773.1">
    <property type="nucleotide sequence ID" value="NZ_JBHRSK010000004.1"/>
</dbReference>
<comment type="caution">
    <text evidence="10">The sequence shown here is derived from an EMBL/GenBank/DDBJ whole genome shotgun (WGS) entry which is preliminary data.</text>
</comment>
<dbReference type="Gene3D" id="1.10.760.10">
    <property type="entry name" value="Cytochrome c-like domain"/>
    <property type="match status" value="1"/>
</dbReference>
<dbReference type="SUPFAM" id="SSF46626">
    <property type="entry name" value="Cytochrome c"/>
    <property type="match status" value="1"/>
</dbReference>
<protein>
    <submittedName>
        <fullName evidence="10">C-type cytochrome</fullName>
    </submittedName>
</protein>
<feature type="domain" description="Cytochrome c" evidence="9">
    <location>
        <begin position="37"/>
        <end position="138"/>
    </location>
</feature>
<dbReference type="Pfam" id="PF00034">
    <property type="entry name" value="Cytochrom_C"/>
    <property type="match status" value="1"/>
</dbReference>
<evidence type="ECO:0000256" key="1">
    <source>
        <dbReference type="ARBA" id="ARBA00001926"/>
    </source>
</evidence>
<keyword evidence="11" id="KW-1185">Reference proteome</keyword>
<evidence type="ECO:0000313" key="11">
    <source>
        <dbReference type="Proteomes" id="UP001595443"/>
    </source>
</evidence>
<evidence type="ECO:0000256" key="4">
    <source>
        <dbReference type="ARBA" id="ARBA00022660"/>
    </source>
</evidence>
<evidence type="ECO:0000256" key="5">
    <source>
        <dbReference type="ARBA" id="ARBA00022723"/>
    </source>
</evidence>
<name>A0ABV7AFF6_9RHOB</name>
<dbReference type="InterPro" id="IPR036909">
    <property type="entry name" value="Cyt_c-like_dom_sf"/>
</dbReference>
<evidence type="ECO:0000256" key="2">
    <source>
        <dbReference type="ARBA" id="ARBA00022448"/>
    </source>
</evidence>
<dbReference type="Proteomes" id="UP001595443">
    <property type="component" value="Unassembled WGS sequence"/>
</dbReference>
<sequence>MKTMQLAIPLAALLGGGALWLAWPQGSSALPVQPATVDVAAGETLYRANCASCHGTRLEGAADWREARSDGTFPPPPHDRTGHTWHHGDALLFDYTKLGGKVMLARGGIAGASGMPGFGTTLSDQQIWDVLAYIKSTWPPRVRAVQTERTKAEAAQGG</sequence>
<keyword evidence="7 8" id="KW-0408">Iron</keyword>
<evidence type="ECO:0000256" key="6">
    <source>
        <dbReference type="ARBA" id="ARBA00022982"/>
    </source>
</evidence>
<keyword evidence="5 8" id="KW-0479">Metal-binding</keyword>
<keyword evidence="3 8" id="KW-0349">Heme</keyword>
<evidence type="ECO:0000313" key="10">
    <source>
        <dbReference type="EMBL" id="MFC2968099.1"/>
    </source>
</evidence>
<evidence type="ECO:0000256" key="3">
    <source>
        <dbReference type="ARBA" id="ARBA00022617"/>
    </source>
</evidence>
<dbReference type="PRINTS" id="PR00605">
    <property type="entry name" value="CYTCHROMECIC"/>
</dbReference>
<accession>A0ABV7AFF6</accession>
<evidence type="ECO:0000256" key="8">
    <source>
        <dbReference type="PROSITE-ProRule" id="PRU00433"/>
    </source>
</evidence>
<dbReference type="PANTHER" id="PTHR35008">
    <property type="entry name" value="BLL4482 PROTEIN-RELATED"/>
    <property type="match status" value="1"/>
</dbReference>
<evidence type="ECO:0000259" key="9">
    <source>
        <dbReference type="PROSITE" id="PS51007"/>
    </source>
</evidence>
<dbReference type="PROSITE" id="PS51007">
    <property type="entry name" value="CYTC"/>
    <property type="match status" value="1"/>
</dbReference>
<dbReference type="InterPro" id="IPR051459">
    <property type="entry name" value="Cytochrome_c-type_DH"/>
</dbReference>
<organism evidence="10 11">
    <name type="scientific">Acidimangrovimonas pyrenivorans</name>
    <dbReference type="NCBI Taxonomy" id="2030798"/>
    <lineage>
        <taxon>Bacteria</taxon>
        <taxon>Pseudomonadati</taxon>
        <taxon>Pseudomonadota</taxon>
        <taxon>Alphaproteobacteria</taxon>
        <taxon>Rhodobacterales</taxon>
        <taxon>Paracoccaceae</taxon>
        <taxon>Acidimangrovimonas</taxon>
    </lineage>
</organism>
<keyword evidence="4" id="KW-0679">Respiratory chain</keyword>
<dbReference type="InterPro" id="IPR008168">
    <property type="entry name" value="Cyt_C_IC"/>
</dbReference>
<gene>
    <name evidence="10" type="ORF">ACFOES_08340</name>
</gene>
<proteinExistence type="predicted"/>
<dbReference type="PANTHER" id="PTHR35008:SF4">
    <property type="entry name" value="BLL4482 PROTEIN"/>
    <property type="match status" value="1"/>
</dbReference>
<keyword evidence="6" id="KW-0249">Electron transport</keyword>
<dbReference type="InterPro" id="IPR009056">
    <property type="entry name" value="Cyt_c-like_dom"/>
</dbReference>
<comment type="cofactor">
    <cofactor evidence="1">
        <name>heme c</name>
        <dbReference type="ChEBI" id="CHEBI:61717"/>
    </cofactor>
</comment>